<dbReference type="PANTHER" id="PTHR33204">
    <property type="entry name" value="TRANSCRIPTIONAL REGULATOR, MARR FAMILY"/>
    <property type="match status" value="1"/>
</dbReference>
<organism evidence="5 6">
    <name type="scientific">Umezawaea endophytica</name>
    <dbReference type="NCBI Taxonomy" id="1654476"/>
    <lineage>
        <taxon>Bacteria</taxon>
        <taxon>Bacillati</taxon>
        <taxon>Actinomycetota</taxon>
        <taxon>Actinomycetes</taxon>
        <taxon>Pseudonocardiales</taxon>
        <taxon>Pseudonocardiaceae</taxon>
        <taxon>Umezawaea</taxon>
    </lineage>
</organism>
<feature type="domain" description="HTH hxlR-type" evidence="4">
    <location>
        <begin position="18"/>
        <end position="119"/>
    </location>
</feature>
<protein>
    <submittedName>
        <fullName evidence="5">Helix-turn-helix transcriptional regulator</fullName>
    </submittedName>
</protein>
<dbReference type="PROSITE" id="PS51118">
    <property type="entry name" value="HTH_HXLR"/>
    <property type="match status" value="1"/>
</dbReference>
<evidence type="ECO:0000313" key="5">
    <source>
        <dbReference type="EMBL" id="MCS7479250.1"/>
    </source>
</evidence>
<dbReference type="GO" id="GO:0003677">
    <property type="term" value="F:DNA binding"/>
    <property type="evidence" value="ECO:0007669"/>
    <property type="project" value="UniProtKB-KW"/>
</dbReference>
<keyword evidence="6" id="KW-1185">Reference proteome</keyword>
<dbReference type="InterPro" id="IPR036388">
    <property type="entry name" value="WH-like_DNA-bd_sf"/>
</dbReference>
<comment type="caution">
    <text evidence="5">The sequence shown here is derived from an EMBL/GenBank/DDBJ whole genome shotgun (WGS) entry which is preliminary data.</text>
</comment>
<dbReference type="RefSeq" id="WP_259624754.1">
    <property type="nucleotide sequence ID" value="NZ_JANYMP010000009.1"/>
</dbReference>
<accession>A0A9X3AHC6</accession>
<reference evidence="5" key="1">
    <citation type="submission" date="2022-08" db="EMBL/GenBank/DDBJ databases">
        <authorList>
            <person name="Tistechok S."/>
            <person name="Samborskyy M."/>
            <person name="Roman I."/>
        </authorList>
    </citation>
    <scope>NUCLEOTIDE SEQUENCE</scope>
    <source>
        <strain evidence="5">DSM 103496</strain>
    </source>
</reference>
<keyword evidence="2" id="KW-0238">DNA-binding</keyword>
<keyword evidence="1" id="KW-0805">Transcription regulation</keyword>
<dbReference type="Gene3D" id="1.10.10.10">
    <property type="entry name" value="Winged helix-like DNA-binding domain superfamily/Winged helix DNA-binding domain"/>
    <property type="match status" value="1"/>
</dbReference>
<dbReference type="AlphaFoldDB" id="A0A9X3AHC6"/>
<evidence type="ECO:0000256" key="2">
    <source>
        <dbReference type="ARBA" id="ARBA00023125"/>
    </source>
</evidence>
<dbReference type="InterPro" id="IPR036390">
    <property type="entry name" value="WH_DNA-bd_sf"/>
</dbReference>
<dbReference type="SUPFAM" id="SSF46785">
    <property type="entry name" value="Winged helix' DNA-binding domain"/>
    <property type="match status" value="1"/>
</dbReference>
<evidence type="ECO:0000256" key="1">
    <source>
        <dbReference type="ARBA" id="ARBA00023015"/>
    </source>
</evidence>
<evidence type="ECO:0000256" key="3">
    <source>
        <dbReference type="ARBA" id="ARBA00023163"/>
    </source>
</evidence>
<sequence>MTPPEASTVEQTPDVHICDVSLRRAFGFLGKRWNGVILATIGARGPVGFADLKRGVTGITDSMLSDRLTELASINLVVRSVTTAKPPAVTYALTEEGKRLLPVFDQLARWAHDNLRECPSGA</sequence>
<dbReference type="PANTHER" id="PTHR33204:SF37">
    <property type="entry name" value="HTH-TYPE TRANSCRIPTIONAL REGULATOR YODB"/>
    <property type="match status" value="1"/>
</dbReference>
<evidence type="ECO:0000313" key="6">
    <source>
        <dbReference type="Proteomes" id="UP001141259"/>
    </source>
</evidence>
<dbReference type="EMBL" id="JANYMP010000009">
    <property type="protein sequence ID" value="MCS7479250.1"/>
    <property type="molecule type" value="Genomic_DNA"/>
</dbReference>
<dbReference type="Pfam" id="PF01638">
    <property type="entry name" value="HxlR"/>
    <property type="match status" value="1"/>
</dbReference>
<dbReference type="Proteomes" id="UP001141259">
    <property type="component" value="Unassembled WGS sequence"/>
</dbReference>
<dbReference type="InterPro" id="IPR002577">
    <property type="entry name" value="HTH_HxlR"/>
</dbReference>
<evidence type="ECO:0000259" key="4">
    <source>
        <dbReference type="PROSITE" id="PS51118"/>
    </source>
</evidence>
<keyword evidence="3" id="KW-0804">Transcription</keyword>
<proteinExistence type="predicted"/>
<gene>
    <name evidence="5" type="ORF">NZH93_20505</name>
</gene>
<name>A0A9X3AHC6_9PSEU</name>